<accession>A0A8C9LK45</accession>
<dbReference type="PANTHER" id="PTHR13345">
    <property type="entry name" value="MEDIATOR OF RNA POLYMERASE II TRANSCRIPTION SUBUNIT 10"/>
    <property type="match status" value="1"/>
</dbReference>
<reference evidence="4" key="2">
    <citation type="submission" date="2025-09" db="UniProtKB">
        <authorList>
            <consortium name="Ensembl"/>
        </authorList>
    </citation>
    <scope>IDENTIFICATION</scope>
</reference>
<evidence type="ECO:0000313" key="5">
    <source>
        <dbReference type="Proteomes" id="UP000694416"/>
    </source>
</evidence>
<name>A0A8C9LK45_9PRIM</name>
<dbReference type="InterPro" id="IPR004127">
    <property type="entry name" value="Prefoldin_subunit_alpha"/>
</dbReference>
<dbReference type="Proteomes" id="UP000694416">
    <property type="component" value="Unplaced"/>
</dbReference>
<protein>
    <recommendedName>
        <fullName evidence="2">Protein UXT</fullName>
    </recommendedName>
    <alternativeName>
        <fullName evidence="3">Ubiquitously expressed transcript protein</fullName>
    </alternativeName>
</protein>
<keyword evidence="5" id="KW-1185">Reference proteome</keyword>
<dbReference type="Gene3D" id="1.10.287.370">
    <property type="match status" value="1"/>
</dbReference>
<dbReference type="Ensembl" id="ENSPTET00000013243.1">
    <property type="protein sequence ID" value="ENSPTEP00000008696.1"/>
    <property type="gene ID" value="ENSPTEG00000009865.1"/>
</dbReference>
<evidence type="ECO:0000313" key="4">
    <source>
        <dbReference type="Ensembl" id="ENSPTEP00000008696.1"/>
    </source>
</evidence>
<reference evidence="4" key="1">
    <citation type="submission" date="2025-08" db="UniProtKB">
        <authorList>
            <consortium name="Ensembl"/>
        </authorList>
    </citation>
    <scope>IDENTIFICATION</scope>
</reference>
<dbReference type="PANTHER" id="PTHR13345:SF9">
    <property type="entry name" value="PROTEIN UXT"/>
    <property type="match status" value="1"/>
</dbReference>
<dbReference type="SUPFAM" id="SSF46579">
    <property type="entry name" value="Prefoldin"/>
    <property type="match status" value="1"/>
</dbReference>
<dbReference type="AlphaFoldDB" id="A0A8C9LK45"/>
<dbReference type="InterPro" id="IPR003994">
    <property type="entry name" value="UXT"/>
</dbReference>
<dbReference type="Pfam" id="PF02996">
    <property type="entry name" value="Prefoldin"/>
    <property type="match status" value="1"/>
</dbReference>
<dbReference type="PRINTS" id="PR01502">
    <property type="entry name" value="UXTPROTEIN"/>
</dbReference>
<evidence type="ECO:0000256" key="2">
    <source>
        <dbReference type="ARBA" id="ARBA00070776"/>
    </source>
</evidence>
<evidence type="ECO:0000256" key="1">
    <source>
        <dbReference type="ARBA" id="ARBA00007666"/>
    </source>
</evidence>
<sequence>MACSHALVIFDLLGFREAPPFSSPLWPVFFHSGPPLPSWLFGWPARLPLTSFTRATRKPRFLPTVLTAGGPEEPNMATPPKRRAVEATGEKVLRYETFISDVLQRDLRKVLDHRDKVYEQLAKYLQLRNVIERLQEAKHSELYMQVDLGCNFFVDTVVPDTSRIYVALGYGFFLELTLAEALKFIDRKSSLLTELSNSLTKDSMNIKAHIHMLLEGLRELQGLQNFPETPHH</sequence>
<dbReference type="GO" id="GO:0045944">
    <property type="term" value="P:positive regulation of transcription by RNA polymerase II"/>
    <property type="evidence" value="ECO:0007669"/>
    <property type="project" value="TreeGrafter"/>
</dbReference>
<proteinExistence type="inferred from homology"/>
<dbReference type="GO" id="GO:0016592">
    <property type="term" value="C:mediator complex"/>
    <property type="evidence" value="ECO:0007669"/>
    <property type="project" value="TreeGrafter"/>
</dbReference>
<organism evidence="4 5">
    <name type="scientific">Piliocolobus tephrosceles</name>
    <name type="common">Ugandan red Colobus</name>
    <dbReference type="NCBI Taxonomy" id="591936"/>
    <lineage>
        <taxon>Eukaryota</taxon>
        <taxon>Metazoa</taxon>
        <taxon>Chordata</taxon>
        <taxon>Craniata</taxon>
        <taxon>Vertebrata</taxon>
        <taxon>Euteleostomi</taxon>
        <taxon>Mammalia</taxon>
        <taxon>Eutheria</taxon>
        <taxon>Euarchontoglires</taxon>
        <taxon>Primates</taxon>
        <taxon>Haplorrhini</taxon>
        <taxon>Catarrhini</taxon>
        <taxon>Cercopithecidae</taxon>
        <taxon>Colobinae</taxon>
        <taxon>Piliocolobus</taxon>
    </lineage>
</organism>
<comment type="similarity">
    <text evidence="1">Belongs to the UXT family.</text>
</comment>
<dbReference type="GO" id="GO:0003714">
    <property type="term" value="F:transcription corepressor activity"/>
    <property type="evidence" value="ECO:0007669"/>
    <property type="project" value="InterPro"/>
</dbReference>
<dbReference type="FunFam" id="1.10.287.370:FF:000007">
    <property type="entry name" value="UXT isoform 1"/>
    <property type="match status" value="1"/>
</dbReference>
<evidence type="ECO:0000256" key="3">
    <source>
        <dbReference type="ARBA" id="ARBA00082448"/>
    </source>
</evidence>
<dbReference type="GO" id="GO:0000122">
    <property type="term" value="P:negative regulation of transcription by RNA polymerase II"/>
    <property type="evidence" value="ECO:0007669"/>
    <property type="project" value="InterPro"/>
</dbReference>
<dbReference type="InterPro" id="IPR009053">
    <property type="entry name" value="Prefoldin"/>
</dbReference>
<dbReference type="CDD" id="cd23158">
    <property type="entry name" value="Prefoldin_UXT"/>
    <property type="match status" value="1"/>
</dbReference>